<name>A0A4R4P328_9ACTN</name>
<evidence type="ECO:0000313" key="3">
    <source>
        <dbReference type="Proteomes" id="UP000295431"/>
    </source>
</evidence>
<dbReference type="Pfam" id="PF01966">
    <property type="entry name" value="HD"/>
    <property type="match status" value="1"/>
</dbReference>
<accession>A0A4R4P328</accession>
<keyword evidence="3" id="KW-1185">Reference proteome</keyword>
<proteinExistence type="predicted"/>
<dbReference type="AlphaFoldDB" id="A0A4R4P328"/>
<dbReference type="InterPro" id="IPR006674">
    <property type="entry name" value="HD_domain"/>
</dbReference>
<dbReference type="PANTHER" id="PTHR35569">
    <property type="entry name" value="CYANAMIDE HYDRATASE DDI2-RELATED"/>
    <property type="match status" value="1"/>
</dbReference>
<dbReference type="Proteomes" id="UP000295431">
    <property type="component" value="Unassembled WGS sequence"/>
</dbReference>
<organism evidence="2 3">
    <name type="scientific">Actinomadura bangladeshensis</name>
    <dbReference type="NCBI Taxonomy" id="453573"/>
    <lineage>
        <taxon>Bacteria</taxon>
        <taxon>Bacillati</taxon>
        <taxon>Actinomycetota</taxon>
        <taxon>Actinomycetes</taxon>
        <taxon>Streptosporangiales</taxon>
        <taxon>Thermomonosporaceae</taxon>
        <taxon>Actinomadura</taxon>
    </lineage>
</organism>
<comment type="caution">
    <text evidence="2">The sequence shown here is derived from an EMBL/GenBank/DDBJ whole genome shotgun (WGS) entry which is preliminary data.</text>
</comment>
<evidence type="ECO:0000313" key="2">
    <source>
        <dbReference type="EMBL" id="TDC16034.1"/>
    </source>
</evidence>
<dbReference type="EMBL" id="SMJW01000057">
    <property type="protein sequence ID" value="TDC16034.1"/>
    <property type="molecule type" value="Genomic_DNA"/>
</dbReference>
<dbReference type="OrthoDB" id="8478129at2"/>
<reference evidence="2 3" key="1">
    <citation type="submission" date="2019-03" db="EMBL/GenBank/DDBJ databases">
        <title>Draft genome sequences of novel Actinobacteria.</title>
        <authorList>
            <person name="Sahin N."/>
            <person name="Ay H."/>
            <person name="Saygin H."/>
        </authorList>
    </citation>
    <scope>NUCLEOTIDE SEQUENCE [LARGE SCALE GENOMIC DNA]</scope>
    <source>
        <strain evidence="2 3">DSM 45347</strain>
    </source>
</reference>
<dbReference type="SUPFAM" id="SSF109604">
    <property type="entry name" value="HD-domain/PDEase-like"/>
    <property type="match status" value="1"/>
</dbReference>
<gene>
    <name evidence="2" type="ORF">E1284_13825</name>
</gene>
<feature type="domain" description="HD" evidence="1">
    <location>
        <begin position="48"/>
        <end position="136"/>
    </location>
</feature>
<evidence type="ECO:0000259" key="1">
    <source>
        <dbReference type="Pfam" id="PF01966"/>
    </source>
</evidence>
<protein>
    <submittedName>
        <fullName evidence="2">HD domain-containing protein</fullName>
    </submittedName>
</protein>
<sequence>MPDDRWRSERHFRGASVSDHFAEFSLPDTDLTRKAYDLVFSTGPAALAHHSARTYLFGRAIGEARGVRAGADYDDEVLFLASVLHDVGLIGADHGRRRFEVDGADRAAEFLTGNGLDGERTRVVWEAIALHTSLGIAHRMRPEIALTHAGTGADMIGRGAADLPGGIAERAHAAFPRLEPGCGLTEIIVDQIARDPAKAPMGTFPAEIARQYGAGDPAPDWAALVAGAWPGTP</sequence>
<dbReference type="PANTHER" id="PTHR35569:SF1">
    <property type="entry name" value="CYANAMIDE HYDRATASE DDI2-RELATED"/>
    <property type="match status" value="1"/>
</dbReference>
<dbReference type="Gene3D" id="1.10.3210.10">
    <property type="entry name" value="Hypothetical protein af1432"/>
    <property type="match status" value="1"/>
</dbReference>